<dbReference type="InterPro" id="IPR039426">
    <property type="entry name" value="TonB-dep_rcpt-like"/>
</dbReference>
<evidence type="ECO:0000259" key="7">
    <source>
        <dbReference type="Pfam" id="PF00593"/>
    </source>
</evidence>
<evidence type="ECO:0000313" key="9">
    <source>
        <dbReference type="EMBL" id="MPL70179.1"/>
    </source>
</evidence>
<dbReference type="Gene3D" id="2.40.170.20">
    <property type="entry name" value="TonB-dependent receptor, beta-barrel domain"/>
    <property type="match status" value="1"/>
</dbReference>
<dbReference type="InterPro" id="IPR036942">
    <property type="entry name" value="Beta-barrel_TonB_sf"/>
</dbReference>
<organism evidence="9">
    <name type="scientific">bioreactor metagenome</name>
    <dbReference type="NCBI Taxonomy" id="1076179"/>
    <lineage>
        <taxon>unclassified sequences</taxon>
        <taxon>metagenomes</taxon>
        <taxon>ecological metagenomes</taxon>
    </lineage>
</organism>
<reference evidence="9" key="1">
    <citation type="submission" date="2019-08" db="EMBL/GenBank/DDBJ databases">
        <authorList>
            <person name="Kucharzyk K."/>
            <person name="Murdoch R.W."/>
            <person name="Higgins S."/>
            <person name="Loffler F."/>
        </authorList>
    </citation>
    <scope>NUCLEOTIDE SEQUENCE</scope>
</reference>
<dbReference type="SUPFAM" id="SSF56935">
    <property type="entry name" value="Porins"/>
    <property type="match status" value="1"/>
</dbReference>
<dbReference type="EMBL" id="VSSQ01000051">
    <property type="protein sequence ID" value="MPL70179.1"/>
    <property type="molecule type" value="Genomic_DNA"/>
</dbReference>
<evidence type="ECO:0000256" key="2">
    <source>
        <dbReference type="ARBA" id="ARBA00022448"/>
    </source>
</evidence>
<comment type="subcellular location">
    <subcellularLocation>
        <location evidence="1">Cell outer membrane</location>
        <topology evidence="1">Multi-pass membrane protein</topology>
    </subcellularLocation>
</comment>
<dbReference type="Pfam" id="PF07715">
    <property type="entry name" value="Plug"/>
    <property type="match status" value="1"/>
</dbReference>
<evidence type="ECO:0000256" key="5">
    <source>
        <dbReference type="ARBA" id="ARBA00023136"/>
    </source>
</evidence>
<dbReference type="InterPro" id="IPR012910">
    <property type="entry name" value="Plug_dom"/>
</dbReference>
<keyword evidence="5" id="KW-0472">Membrane</keyword>
<gene>
    <name evidence="9" type="primary">btuB_15</name>
    <name evidence="9" type="ORF">SDC9_15932</name>
</gene>
<dbReference type="InterPro" id="IPR037066">
    <property type="entry name" value="Plug_dom_sf"/>
</dbReference>
<protein>
    <submittedName>
        <fullName evidence="9">Vitamin B12 transporter BtuB</fullName>
    </submittedName>
</protein>
<comment type="caution">
    <text evidence="9">The sequence shown here is derived from an EMBL/GenBank/DDBJ whole genome shotgun (WGS) entry which is preliminary data.</text>
</comment>
<dbReference type="InterPro" id="IPR008969">
    <property type="entry name" value="CarboxyPept-like_regulatory"/>
</dbReference>
<dbReference type="GO" id="GO:0044718">
    <property type="term" value="P:siderophore transmembrane transport"/>
    <property type="evidence" value="ECO:0007669"/>
    <property type="project" value="TreeGrafter"/>
</dbReference>
<dbReference type="Pfam" id="PF00593">
    <property type="entry name" value="TonB_dep_Rec_b-barrel"/>
    <property type="match status" value="1"/>
</dbReference>
<keyword evidence="2" id="KW-0813">Transport</keyword>
<dbReference type="Gene3D" id="2.60.40.1120">
    <property type="entry name" value="Carboxypeptidase-like, regulatory domain"/>
    <property type="match status" value="1"/>
</dbReference>
<dbReference type="SUPFAM" id="SSF49464">
    <property type="entry name" value="Carboxypeptidase regulatory domain-like"/>
    <property type="match status" value="1"/>
</dbReference>
<accession>A0A644TU54</accession>
<dbReference type="GO" id="GO:0015344">
    <property type="term" value="F:siderophore uptake transmembrane transporter activity"/>
    <property type="evidence" value="ECO:0007669"/>
    <property type="project" value="TreeGrafter"/>
</dbReference>
<evidence type="ECO:0000256" key="6">
    <source>
        <dbReference type="ARBA" id="ARBA00023237"/>
    </source>
</evidence>
<evidence type="ECO:0000259" key="8">
    <source>
        <dbReference type="Pfam" id="PF07715"/>
    </source>
</evidence>
<keyword evidence="3" id="KW-0812">Transmembrane</keyword>
<evidence type="ECO:0000256" key="1">
    <source>
        <dbReference type="ARBA" id="ARBA00004571"/>
    </source>
</evidence>
<keyword evidence="6" id="KW-0998">Cell outer membrane</keyword>
<dbReference type="PANTHER" id="PTHR30069">
    <property type="entry name" value="TONB-DEPENDENT OUTER MEMBRANE RECEPTOR"/>
    <property type="match status" value="1"/>
</dbReference>
<dbReference type="PANTHER" id="PTHR30069:SF57">
    <property type="entry name" value="TONB-DEPENDENT RECEPTOR"/>
    <property type="match status" value="1"/>
</dbReference>
<evidence type="ECO:0000256" key="4">
    <source>
        <dbReference type="ARBA" id="ARBA00023077"/>
    </source>
</evidence>
<feature type="domain" description="TonB-dependent receptor plug" evidence="8">
    <location>
        <begin position="127"/>
        <end position="233"/>
    </location>
</feature>
<proteinExistence type="predicted"/>
<sequence>MKQVIFFAILFASIMVYASPTNKKDDDKANIEGHIFDAKTKIPTEYVSIGVKGTSIGTVSDINGNFIMRGLKPGKYVLVFTCVGYQKVEKEVLVLKDKTEHVHVEMQEAKKLIDEIVVSANRVETSRKEAPIIVNVLSDKTFQQSNAQDVSQALPFQSGVRVEYNCQNCGFPQVRINGMEGPYSQILIDSRAIMSSLGGVYGLEQIPVNMIDRIEIVKGGASALFGSNAIAGTINIITKEPINPSYSISTDLSSIGMKAYAQNFNSNAVVISKDQKAGASFYQTFRKRNPYDYDNDGFSEIGKLDVFSFGTKSFFKINNTNKITLEYHTTKETRRGGDMFDFQPHLSNICEMTDHNIHSGGLSYDYISLDAKNRYSVYASGQYIDRDSYYGSNQDPNAYGKSEDFTLLLGTQGSNKIDNLIFLPASLVYGFEYSSNELHDEVKGHNILTNQKTNVYGGFGQVEWSSKKINFLLGGRLDKHNLIKNPIFSPRLNALYKPTENLQMRISYASGYRAPQAYEEDFHLTQVGGLSLRTFLAENLKPEYSNSLSFSLDYYLQLGDNYQTNLLFESFYTDLDDVFALKVIESDTINNIMIQERYNASGAVVKGISLTGKLTYKDLYSITLGYTLQSSKYKEIQFWSEDIQVEGTDQMLRTPNNYGYTTFSISPIKPLDISLTGTYTGKMKVPHFAGYIENDRIETTPSFFDLNVSLAYSFSLSKSTGIKLSVGMKNILDSYQNDFDKGINRDAGYIYGPMQPRTVYLGLNLFSN</sequence>
<dbReference type="InterPro" id="IPR000531">
    <property type="entry name" value="Beta-barrel_TonB"/>
</dbReference>
<name>A0A644TU54_9ZZZZ</name>
<dbReference type="Pfam" id="PF13715">
    <property type="entry name" value="CarbopepD_reg_2"/>
    <property type="match status" value="1"/>
</dbReference>
<evidence type="ECO:0000256" key="3">
    <source>
        <dbReference type="ARBA" id="ARBA00022692"/>
    </source>
</evidence>
<dbReference type="AlphaFoldDB" id="A0A644TU54"/>
<dbReference type="PROSITE" id="PS52016">
    <property type="entry name" value="TONB_DEPENDENT_REC_3"/>
    <property type="match status" value="1"/>
</dbReference>
<dbReference type="Gene3D" id="2.170.130.10">
    <property type="entry name" value="TonB-dependent receptor, plug domain"/>
    <property type="match status" value="1"/>
</dbReference>
<feature type="domain" description="TonB-dependent receptor-like beta-barrel" evidence="7">
    <location>
        <begin position="282"/>
        <end position="731"/>
    </location>
</feature>
<dbReference type="GO" id="GO:0009279">
    <property type="term" value="C:cell outer membrane"/>
    <property type="evidence" value="ECO:0007669"/>
    <property type="project" value="UniProtKB-SubCell"/>
</dbReference>
<keyword evidence="4" id="KW-0798">TonB box</keyword>